<keyword evidence="27" id="KW-1185">Reference proteome</keyword>
<dbReference type="GO" id="GO:0003925">
    <property type="term" value="F:G protein activity"/>
    <property type="evidence" value="ECO:0007669"/>
    <property type="project" value="UniProtKB-EC"/>
</dbReference>
<evidence type="ECO:0000256" key="14">
    <source>
        <dbReference type="ARBA" id="ARBA00022801"/>
    </source>
</evidence>
<dbReference type="GO" id="GO:0046872">
    <property type="term" value="F:metal ion binding"/>
    <property type="evidence" value="ECO:0007669"/>
    <property type="project" value="UniProtKB-KW"/>
</dbReference>
<keyword evidence="13" id="KW-0547">Nucleotide-binding</keyword>
<dbReference type="GO" id="GO:0015031">
    <property type="term" value="P:protein transport"/>
    <property type="evidence" value="ECO:0007669"/>
    <property type="project" value="UniProtKB-KW"/>
</dbReference>
<reference evidence="26 27" key="1">
    <citation type="submission" date="2021-06" db="EMBL/GenBank/DDBJ databases">
        <title>Chromosome-level genome assembly of the red-tail catfish (Hemibagrus wyckioides).</title>
        <authorList>
            <person name="Shao F."/>
        </authorList>
    </citation>
    <scope>NUCLEOTIDE SEQUENCE [LARGE SCALE GENOMIC DNA]</scope>
    <source>
        <strain evidence="26">EC202008001</strain>
        <tissue evidence="26">Blood</tissue>
    </source>
</reference>
<dbReference type="GO" id="GO:0005739">
    <property type="term" value="C:mitochondrion"/>
    <property type="evidence" value="ECO:0007669"/>
    <property type="project" value="UniProtKB-SubCell"/>
</dbReference>
<dbReference type="SMART" id="SM00176">
    <property type="entry name" value="RAN"/>
    <property type="match status" value="1"/>
</dbReference>
<evidence type="ECO:0000256" key="6">
    <source>
        <dbReference type="ARBA" id="ARBA00011984"/>
    </source>
</evidence>
<evidence type="ECO:0000256" key="5">
    <source>
        <dbReference type="ARBA" id="ARBA00009116"/>
    </source>
</evidence>
<dbReference type="SUPFAM" id="SSF52540">
    <property type="entry name" value="P-loop containing nucleoside triphosphate hydrolases"/>
    <property type="match status" value="1"/>
</dbReference>
<dbReference type="Proteomes" id="UP000824219">
    <property type="component" value="Linkage Group LG10"/>
</dbReference>
<dbReference type="InterPro" id="IPR001806">
    <property type="entry name" value="Small_GTPase"/>
</dbReference>
<dbReference type="PANTHER" id="PTHR13126">
    <property type="entry name" value="CHAPERONE ATP11"/>
    <property type="match status" value="1"/>
</dbReference>
<keyword evidence="12" id="KW-0479">Metal-binding</keyword>
<evidence type="ECO:0000313" key="26">
    <source>
        <dbReference type="EMBL" id="KAG7327533.1"/>
    </source>
</evidence>
<comment type="function">
    <text evidence="25">The small GTPases Rab are key regulators of intracellular membrane trafficking, from the formation of transport vesicles to their fusion with membranes. Rabs cycle between an inactive GDP-bound form and an active GTP-bound form that is able to recruit to membranes different sets of downstream effectors directly responsible for vesicle formation, movement, tethering and fusion. RAB3D may be involved in the insulin-induced exocytosis of GLUT4-containing vesicles in adipocytes.</text>
</comment>
<keyword evidence="22" id="KW-0449">Lipoprotein</keyword>
<evidence type="ECO:0000256" key="7">
    <source>
        <dbReference type="ARBA" id="ARBA00022448"/>
    </source>
</evidence>
<keyword evidence="8" id="KW-1003">Cell membrane</keyword>
<protein>
    <recommendedName>
        <fullName evidence="6">small monomeric GTPase</fullName>
        <ecNumber evidence="6">3.6.5.2</ecNumber>
    </recommendedName>
</protein>
<organism evidence="26 27">
    <name type="scientific">Hemibagrus wyckioides</name>
    <dbReference type="NCBI Taxonomy" id="337641"/>
    <lineage>
        <taxon>Eukaryota</taxon>
        <taxon>Metazoa</taxon>
        <taxon>Chordata</taxon>
        <taxon>Craniata</taxon>
        <taxon>Vertebrata</taxon>
        <taxon>Euteleostomi</taxon>
        <taxon>Actinopterygii</taxon>
        <taxon>Neopterygii</taxon>
        <taxon>Teleostei</taxon>
        <taxon>Ostariophysi</taxon>
        <taxon>Siluriformes</taxon>
        <taxon>Bagridae</taxon>
        <taxon>Hemibagrus</taxon>
    </lineage>
</organism>
<evidence type="ECO:0000256" key="13">
    <source>
        <dbReference type="ARBA" id="ARBA00022741"/>
    </source>
</evidence>
<evidence type="ECO:0000256" key="4">
    <source>
        <dbReference type="ARBA" id="ARBA00006270"/>
    </source>
</evidence>
<dbReference type="PROSITE" id="PS51420">
    <property type="entry name" value="RHO"/>
    <property type="match status" value="1"/>
</dbReference>
<keyword evidence="14" id="KW-0378">Hydrolase</keyword>
<dbReference type="FunFam" id="3.40.50.300:FF:000448">
    <property type="entry name" value="RAB3D, member RAS oncogene family"/>
    <property type="match status" value="1"/>
</dbReference>
<evidence type="ECO:0000256" key="23">
    <source>
        <dbReference type="ARBA" id="ARBA00023289"/>
    </source>
</evidence>
<evidence type="ECO:0000256" key="22">
    <source>
        <dbReference type="ARBA" id="ARBA00023288"/>
    </source>
</evidence>
<evidence type="ECO:0000256" key="12">
    <source>
        <dbReference type="ARBA" id="ARBA00022723"/>
    </source>
</evidence>
<dbReference type="EC" id="3.6.5.2" evidence="6"/>
<evidence type="ECO:0000256" key="1">
    <source>
        <dbReference type="ARBA" id="ARBA00001946"/>
    </source>
</evidence>
<dbReference type="GO" id="GO:0017157">
    <property type="term" value="P:regulation of exocytosis"/>
    <property type="evidence" value="ECO:0007669"/>
    <property type="project" value="UniProtKB-ARBA"/>
</dbReference>
<dbReference type="PROSITE" id="PS51421">
    <property type="entry name" value="RAS"/>
    <property type="match status" value="1"/>
</dbReference>
<keyword evidence="10" id="KW-0268">Exocytosis</keyword>
<dbReference type="GO" id="GO:0030141">
    <property type="term" value="C:secretory granule"/>
    <property type="evidence" value="ECO:0007669"/>
    <property type="project" value="UniProtKB-ARBA"/>
</dbReference>
<evidence type="ECO:0000256" key="24">
    <source>
        <dbReference type="ARBA" id="ARBA00047660"/>
    </source>
</evidence>
<evidence type="ECO:0000256" key="16">
    <source>
        <dbReference type="ARBA" id="ARBA00022927"/>
    </source>
</evidence>
<dbReference type="CDD" id="cd01865">
    <property type="entry name" value="Rab3"/>
    <property type="match status" value="1"/>
</dbReference>
<dbReference type="InterPro" id="IPR010591">
    <property type="entry name" value="ATP11"/>
</dbReference>
<comment type="catalytic activity">
    <reaction evidence="24">
        <text>GTP + H2O = GDP + phosphate + H(+)</text>
        <dbReference type="Rhea" id="RHEA:19669"/>
        <dbReference type="ChEBI" id="CHEBI:15377"/>
        <dbReference type="ChEBI" id="CHEBI:15378"/>
        <dbReference type="ChEBI" id="CHEBI:37565"/>
        <dbReference type="ChEBI" id="CHEBI:43474"/>
        <dbReference type="ChEBI" id="CHEBI:58189"/>
        <dbReference type="EC" id="3.6.5.2"/>
    </reaction>
    <physiologicalReaction direction="left-to-right" evidence="24">
        <dbReference type="Rhea" id="RHEA:19670"/>
    </physiologicalReaction>
</comment>
<evidence type="ECO:0000256" key="21">
    <source>
        <dbReference type="ARBA" id="ARBA00023136"/>
    </source>
</evidence>
<dbReference type="PANTHER" id="PTHR13126:SF0">
    <property type="entry name" value="ATP SYNTHASE MITOCHONDRIAL F1 COMPLEX ASSEMBLY FACTOR 1"/>
    <property type="match status" value="1"/>
</dbReference>
<dbReference type="SMART" id="SM00175">
    <property type="entry name" value="RAB"/>
    <property type="match status" value="1"/>
</dbReference>
<dbReference type="EMBL" id="JAHKSW010000010">
    <property type="protein sequence ID" value="KAG7327533.1"/>
    <property type="molecule type" value="Genomic_DNA"/>
</dbReference>
<evidence type="ECO:0000256" key="8">
    <source>
        <dbReference type="ARBA" id="ARBA00022475"/>
    </source>
</evidence>
<evidence type="ECO:0000256" key="2">
    <source>
        <dbReference type="ARBA" id="ARBA00004173"/>
    </source>
</evidence>
<dbReference type="SMART" id="SM00174">
    <property type="entry name" value="RHO"/>
    <property type="match status" value="1"/>
</dbReference>
<comment type="subcellular location">
    <subcellularLocation>
        <location evidence="3">Cell membrane</location>
        <topology evidence="3">Lipid-anchor</topology>
        <orientation evidence="3">Cytoplasmic side</orientation>
    </subcellularLocation>
    <subcellularLocation>
        <location evidence="2">Mitochondrion</location>
    </subcellularLocation>
</comment>
<comment type="similarity">
    <text evidence="5">Belongs to the ATP11 family.</text>
</comment>
<evidence type="ECO:0000256" key="19">
    <source>
        <dbReference type="ARBA" id="ARBA00023128"/>
    </source>
</evidence>
<accession>A0A9D3NR74</accession>
<keyword evidence="11" id="KW-0597">Phosphoprotein</keyword>
<dbReference type="SMART" id="SM00173">
    <property type="entry name" value="RAS"/>
    <property type="match status" value="1"/>
</dbReference>
<sequence>MAAAMVQMACLYRGMLAVRAAGIRPLIPGLVPNQLRAFSVTKEPELEENPYYSKYEEKIRKLRSTKPQEFKARLEKCSEIKKEPVGHSKQADFIKLMEQEKDKENKTGSGGFTKNKTLDSILNLDMVKDKSGPEIGELWMNYFSTKDTISAVIPGSTFEKIINHAKLCPTFLYALPRKEGYEFFLGQWAGPELHFTSLINVQTMGENAPSQLILYHYSDLKQDKDIVLMTAEMDSKFVTVHEAQCLANQVQLFYAAQRHETFQLVETFNHRPAEFKHMAVITELEQSGETYTLVQYFGCKGNFRFVRSCESIHSNPFKIFQTETIRPNGSSPISAIRPHLEGRTEGSSAHTLEMAKADQRFGQRDGSDQNFDYMFKLLIIGNSSVGKTSFLFRYADDSFSNSFVSTVGIDFKVKTVYRNDKRVKLQIWDTAGQERYRTITTAYYRGAMGFILMYDITNEESFNAVQDWATQIKTYSWDNAQVILVGNKCDMADERVIPVEKGKHLADQLGFEYYEASAKENINVRQVFERLVDIICVKMSERVDADPSMISGAKTTRLSDKPTQLPQNCC</sequence>
<evidence type="ECO:0000256" key="20">
    <source>
        <dbReference type="ARBA" id="ARBA00023134"/>
    </source>
</evidence>
<dbReference type="OrthoDB" id="16535at2759"/>
<evidence type="ECO:0000256" key="18">
    <source>
        <dbReference type="ARBA" id="ARBA00022990"/>
    </source>
</evidence>
<evidence type="ECO:0000256" key="9">
    <source>
        <dbReference type="ARBA" id="ARBA00022481"/>
    </source>
</evidence>
<dbReference type="InterPro" id="IPR005225">
    <property type="entry name" value="Small_GTP-bd"/>
</dbReference>
<keyword evidence="16" id="KW-0653">Protein transport</keyword>
<proteinExistence type="inferred from homology"/>
<keyword evidence="18" id="KW-0007">Acetylation</keyword>
<keyword evidence="15" id="KW-0460">Magnesium</keyword>
<dbReference type="Pfam" id="PF00071">
    <property type="entry name" value="Ras"/>
    <property type="match status" value="1"/>
</dbReference>
<dbReference type="NCBIfam" id="TIGR00231">
    <property type="entry name" value="small_GTP"/>
    <property type="match status" value="1"/>
</dbReference>
<gene>
    <name evidence="26" type="ORF">KOW79_009139</name>
</gene>
<comment type="similarity">
    <text evidence="4">Belongs to the small GTPase superfamily. Rab family.</text>
</comment>
<dbReference type="PROSITE" id="PS51419">
    <property type="entry name" value="RAB"/>
    <property type="match status" value="1"/>
</dbReference>
<keyword evidence="17" id="KW-0809">Transit peptide</keyword>
<evidence type="ECO:0000256" key="3">
    <source>
        <dbReference type="ARBA" id="ARBA00004342"/>
    </source>
</evidence>
<dbReference type="InterPro" id="IPR037872">
    <property type="entry name" value="Rab3"/>
</dbReference>
<evidence type="ECO:0000256" key="25">
    <source>
        <dbReference type="ARBA" id="ARBA00060086"/>
    </source>
</evidence>
<evidence type="ECO:0000313" key="27">
    <source>
        <dbReference type="Proteomes" id="UP000824219"/>
    </source>
</evidence>
<keyword evidence="21" id="KW-0472">Membrane</keyword>
<comment type="cofactor">
    <cofactor evidence="1">
        <name>Mg(2+)</name>
        <dbReference type="ChEBI" id="CHEBI:18420"/>
    </cofactor>
</comment>
<dbReference type="Pfam" id="PF06644">
    <property type="entry name" value="ATP11"/>
    <property type="match status" value="1"/>
</dbReference>
<keyword evidence="20" id="KW-0342">GTP-binding</keyword>
<dbReference type="GO" id="GO:0033615">
    <property type="term" value="P:mitochondrial proton-transporting ATP synthase complex assembly"/>
    <property type="evidence" value="ECO:0007669"/>
    <property type="project" value="TreeGrafter"/>
</dbReference>
<evidence type="ECO:0000256" key="10">
    <source>
        <dbReference type="ARBA" id="ARBA00022483"/>
    </source>
</evidence>
<comment type="caution">
    <text evidence="26">The sequence shown here is derived from an EMBL/GenBank/DDBJ whole genome shotgun (WGS) entry which is preliminary data.</text>
</comment>
<dbReference type="Gene3D" id="3.40.50.300">
    <property type="entry name" value="P-loop containing nucleotide triphosphate hydrolases"/>
    <property type="match status" value="1"/>
</dbReference>
<dbReference type="GO" id="GO:0005886">
    <property type="term" value="C:plasma membrane"/>
    <property type="evidence" value="ECO:0007669"/>
    <property type="project" value="UniProtKB-SubCell"/>
</dbReference>
<evidence type="ECO:0000256" key="15">
    <source>
        <dbReference type="ARBA" id="ARBA00022842"/>
    </source>
</evidence>
<keyword evidence="19" id="KW-0496">Mitochondrion</keyword>
<dbReference type="InterPro" id="IPR027417">
    <property type="entry name" value="P-loop_NTPase"/>
</dbReference>
<dbReference type="GO" id="GO:0006887">
    <property type="term" value="P:exocytosis"/>
    <property type="evidence" value="ECO:0007669"/>
    <property type="project" value="UniProtKB-KW"/>
</dbReference>
<name>A0A9D3NR74_9TELE</name>
<dbReference type="GO" id="GO:0005525">
    <property type="term" value="F:GTP binding"/>
    <property type="evidence" value="ECO:0007669"/>
    <property type="project" value="UniProtKB-KW"/>
</dbReference>
<keyword evidence="7" id="KW-0813">Transport</keyword>
<keyword evidence="9" id="KW-0488">Methylation</keyword>
<dbReference type="AlphaFoldDB" id="A0A9D3NR74"/>
<evidence type="ECO:0000256" key="17">
    <source>
        <dbReference type="ARBA" id="ARBA00022946"/>
    </source>
</evidence>
<evidence type="ECO:0000256" key="11">
    <source>
        <dbReference type="ARBA" id="ARBA00022553"/>
    </source>
</evidence>
<dbReference type="PRINTS" id="PR00449">
    <property type="entry name" value="RASTRNSFRMNG"/>
</dbReference>
<keyword evidence="23" id="KW-0636">Prenylation</keyword>